<dbReference type="InterPro" id="IPR020616">
    <property type="entry name" value="Thiolase_N"/>
</dbReference>
<dbReference type="Pfam" id="PF00108">
    <property type="entry name" value="Thiolase_N"/>
    <property type="match status" value="1"/>
</dbReference>
<gene>
    <name evidence="7" type="ORF">PXEA_LOCUS20892</name>
</gene>
<dbReference type="InterPro" id="IPR016039">
    <property type="entry name" value="Thiolase-like"/>
</dbReference>
<evidence type="ECO:0000256" key="3">
    <source>
        <dbReference type="ARBA" id="ARBA00022832"/>
    </source>
</evidence>
<keyword evidence="2" id="KW-0808">Transferase</keyword>
<proteinExistence type="inferred from homology"/>
<dbReference type="GO" id="GO:0016747">
    <property type="term" value="F:acyltransferase activity, transferring groups other than amino-acyl groups"/>
    <property type="evidence" value="ECO:0007669"/>
    <property type="project" value="InterPro"/>
</dbReference>
<feature type="domain" description="Thiolase N-terminal" evidence="6">
    <location>
        <begin position="6"/>
        <end position="66"/>
    </location>
</feature>
<dbReference type="GO" id="GO:0006635">
    <property type="term" value="P:fatty acid beta-oxidation"/>
    <property type="evidence" value="ECO:0007669"/>
    <property type="project" value="TreeGrafter"/>
</dbReference>
<organism evidence="7 8">
    <name type="scientific">Protopolystoma xenopodis</name>
    <dbReference type="NCBI Taxonomy" id="117903"/>
    <lineage>
        <taxon>Eukaryota</taxon>
        <taxon>Metazoa</taxon>
        <taxon>Spiralia</taxon>
        <taxon>Lophotrochozoa</taxon>
        <taxon>Platyhelminthes</taxon>
        <taxon>Monogenea</taxon>
        <taxon>Polyopisthocotylea</taxon>
        <taxon>Polystomatidea</taxon>
        <taxon>Polystomatidae</taxon>
        <taxon>Protopolystoma</taxon>
    </lineage>
</organism>
<name>A0A3S5BKB8_9PLAT</name>
<keyword evidence="8" id="KW-1185">Reference proteome</keyword>
<keyword evidence="5" id="KW-0012">Acyltransferase</keyword>
<evidence type="ECO:0000256" key="4">
    <source>
        <dbReference type="ARBA" id="ARBA00023098"/>
    </source>
</evidence>
<keyword evidence="3" id="KW-0276">Fatty acid metabolism</keyword>
<protein>
    <recommendedName>
        <fullName evidence="6">Thiolase N-terminal domain-containing protein</fullName>
    </recommendedName>
</protein>
<evidence type="ECO:0000256" key="1">
    <source>
        <dbReference type="ARBA" id="ARBA00010982"/>
    </source>
</evidence>
<dbReference type="Gene3D" id="3.40.47.10">
    <property type="match status" value="1"/>
</dbReference>
<keyword evidence="4" id="KW-0443">Lipid metabolism</keyword>
<dbReference type="OrthoDB" id="5404651at2759"/>
<evidence type="ECO:0000313" key="8">
    <source>
        <dbReference type="Proteomes" id="UP000784294"/>
    </source>
</evidence>
<sequence length="76" mass="8267">MPELPAVAEFSSNETMGHSGDRLAAAFGISRSEQDDYAIRSHQLAKQAFEKGLLTDIVPVKVPSNPDVINRVRISS</sequence>
<dbReference type="GO" id="GO:0005739">
    <property type="term" value="C:mitochondrion"/>
    <property type="evidence" value="ECO:0007669"/>
    <property type="project" value="TreeGrafter"/>
</dbReference>
<dbReference type="SUPFAM" id="SSF53901">
    <property type="entry name" value="Thiolase-like"/>
    <property type="match status" value="1"/>
</dbReference>
<evidence type="ECO:0000256" key="5">
    <source>
        <dbReference type="ARBA" id="ARBA00023315"/>
    </source>
</evidence>
<comment type="caution">
    <text evidence="7">The sequence shown here is derived from an EMBL/GenBank/DDBJ whole genome shotgun (WGS) entry which is preliminary data.</text>
</comment>
<comment type="similarity">
    <text evidence="1">Belongs to the thiolase-like superfamily. Thiolase family.</text>
</comment>
<evidence type="ECO:0000256" key="2">
    <source>
        <dbReference type="ARBA" id="ARBA00022679"/>
    </source>
</evidence>
<accession>A0A3S5BKB8</accession>
<dbReference type="Proteomes" id="UP000784294">
    <property type="component" value="Unassembled WGS sequence"/>
</dbReference>
<evidence type="ECO:0000259" key="6">
    <source>
        <dbReference type="Pfam" id="PF00108"/>
    </source>
</evidence>
<dbReference type="PANTHER" id="PTHR18919">
    <property type="entry name" value="ACETYL-COA C-ACYLTRANSFERASE"/>
    <property type="match status" value="1"/>
</dbReference>
<reference evidence="7" key="1">
    <citation type="submission" date="2018-11" db="EMBL/GenBank/DDBJ databases">
        <authorList>
            <consortium name="Pathogen Informatics"/>
        </authorList>
    </citation>
    <scope>NUCLEOTIDE SEQUENCE</scope>
</reference>
<evidence type="ECO:0000313" key="7">
    <source>
        <dbReference type="EMBL" id="VEL27452.1"/>
    </source>
</evidence>
<dbReference type="PANTHER" id="PTHR18919:SF153">
    <property type="entry name" value="TRIFUNCTIONAL ENZYME SUBUNIT BETA, MITOCHONDRIAL"/>
    <property type="match status" value="1"/>
</dbReference>
<dbReference type="EMBL" id="CAAALY010087373">
    <property type="protein sequence ID" value="VEL27452.1"/>
    <property type="molecule type" value="Genomic_DNA"/>
</dbReference>
<dbReference type="AlphaFoldDB" id="A0A3S5BKB8"/>